<keyword evidence="8" id="KW-1185">Reference proteome</keyword>
<feature type="region of interest" description="Disordered" evidence="5">
    <location>
        <begin position="145"/>
        <end position="177"/>
    </location>
</feature>
<evidence type="ECO:0000259" key="7">
    <source>
        <dbReference type="Pfam" id="PF00249"/>
    </source>
</evidence>
<dbReference type="Pfam" id="PF00249">
    <property type="entry name" value="Myb_DNA-binding"/>
    <property type="match status" value="1"/>
</dbReference>
<evidence type="ECO:0000313" key="8">
    <source>
        <dbReference type="Proteomes" id="UP000694861"/>
    </source>
</evidence>
<evidence type="ECO:0000313" key="9">
    <source>
        <dbReference type="RefSeq" id="XP_008245098.1"/>
    </source>
</evidence>
<reference evidence="8" key="1">
    <citation type="journal article" date="2012" name="Nat. Commun.">
        <title>The genome of Prunus mume.</title>
        <authorList>
            <person name="Zhang Q."/>
            <person name="Chen W."/>
            <person name="Sun L."/>
            <person name="Zhao F."/>
            <person name="Huang B."/>
            <person name="Yang W."/>
            <person name="Tao Y."/>
            <person name="Wang J."/>
            <person name="Yuan Z."/>
            <person name="Fan G."/>
            <person name="Xing Z."/>
            <person name="Han C."/>
            <person name="Pan H."/>
            <person name="Zhong X."/>
            <person name="Shi W."/>
            <person name="Liang X."/>
            <person name="Du D."/>
            <person name="Sun F."/>
            <person name="Xu Z."/>
            <person name="Hao R."/>
            <person name="Lv T."/>
            <person name="Lv Y."/>
            <person name="Zheng Z."/>
            <person name="Sun M."/>
            <person name="Luo L."/>
            <person name="Cai M."/>
            <person name="Gao Y."/>
            <person name="Wang J."/>
            <person name="Yin Y."/>
            <person name="Xu X."/>
            <person name="Cheng T."/>
            <person name="Wang J."/>
        </authorList>
    </citation>
    <scope>NUCLEOTIDE SEQUENCE [LARGE SCALE GENOMIC DNA]</scope>
</reference>
<sequence>MRATSESAEWIFLATILGLEMLSAACDQASSPRRPHYALSGMLLAIAAVLISIWELIYKGKREGVVLRRWGMLWWFYHPPPPRHTPFGTLTDIYGLVAGISQCICSIIQYVYCLRHADNPIKASILPAIFLICLGGSKLGKNQRNANTTDNNILRKPSDSNSSTHTSTITRTSSSSPLFQAQGGLLRSRLRAPRMRWTTSLHNRFVHAVELLGGHERATPKSVLELMDVKDLTLAHVRSHLQMYRTVKTADRAAAFSEPKKVW</sequence>
<name>A0ABM0PVF0_PRUMU</name>
<dbReference type="Gene3D" id="1.10.10.60">
    <property type="entry name" value="Homeodomain-like"/>
    <property type="match status" value="1"/>
</dbReference>
<evidence type="ECO:0000256" key="6">
    <source>
        <dbReference type="SAM" id="Phobius"/>
    </source>
</evidence>
<dbReference type="PANTHER" id="PTHR48473">
    <property type="entry name" value="TIR DOMAIN-CONTAINING PROTEIN"/>
    <property type="match status" value="1"/>
</dbReference>
<protein>
    <submittedName>
        <fullName evidence="9">Uncharacterized protein LOC103343207 isoform X2</fullName>
    </submittedName>
</protein>
<keyword evidence="3" id="KW-0804">Transcription</keyword>
<evidence type="ECO:0000256" key="4">
    <source>
        <dbReference type="ARBA" id="ARBA00023242"/>
    </source>
</evidence>
<dbReference type="RefSeq" id="XP_008245098.1">
    <property type="nucleotide sequence ID" value="XM_008246876.2"/>
</dbReference>
<feature type="compositionally biased region" description="Low complexity" evidence="5">
    <location>
        <begin position="159"/>
        <end position="176"/>
    </location>
</feature>
<keyword evidence="6" id="KW-1133">Transmembrane helix</keyword>
<accession>A0ABM0PVF0</accession>
<proteinExistence type="predicted"/>
<evidence type="ECO:0000256" key="5">
    <source>
        <dbReference type="SAM" id="MobiDB-lite"/>
    </source>
</evidence>
<dbReference type="GeneID" id="103343207"/>
<keyword evidence="6" id="KW-0812">Transmembrane</keyword>
<evidence type="ECO:0000256" key="2">
    <source>
        <dbReference type="ARBA" id="ARBA00023015"/>
    </source>
</evidence>
<gene>
    <name evidence="9" type="primary">LOC103343207</name>
</gene>
<dbReference type="InterPro" id="IPR009057">
    <property type="entry name" value="Homeodomain-like_sf"/>
</dbReference>
<keyword evidence="2" id="KW-0805">Transcription regulation</keyword>
<dbReference type="NCBIfam" id="TIGR01557">
    <property type="entry name" value="myb_SHAQKYF"/>
    <property type="match status" value="1"/>
</dbReference>
<reference evidence="9" key="2">
    <citation type="submission" date="2025-08" db="UniProtKB">
        <authorList>
            <consortium name="RefSeq"/>
        </authorList>
    </citation>
    <scope>IDENTIFICATION</scope>
</reference>
<feature type="transmembrane region" description="Helical" evidence="6">
    <location>
        <begin position="38"/>
        <end position="58"/>
    </location>
</feature>
<dbReference type="PANTHER" id="PTHR48473:SF1">
    <property type="entry name" value="TIR DOMAIN-CONTAINING PROTEIN"/>
    <property type="match status" value="1"/>
</dbReference>
<dbReference type="InterPro" id="IPR006447">
    <property type="entry name" value="Myb_dom_plants"/>
</dbReference>
<feature type="domain" description="Myb-like" evidence="7">
    <location>
        <begin position="194"/>
        <end position="245"/>
    </location>
</feature>
<evidence type="ECO:0000256" key="3">
    <source>
        <dbReference type="ARBA" id="ARBA00023163"/>
    </source>
</evidence>
<keyword evidence="6" id="KW-0472">Membrane</keyword>
<organism evidence="8 9">
    <name type="scientific">Prunus mume</name>
    <name type="common">Japanese apricot</name>
    <name type="synonym">Armeniaca mume</name>
    <dbReference type="NCBI Taxonomy" id="102107"/>
    <lineage>
        <taxon>Eukaryota</taxon>
        <taxon>Viridiplantae</taxon>
        <taxon>Streptophyta</taxon>
        <taxon>Embryophyta</taxon>
        <taxon>Tracheophyta</taxon>
        <taxon>Spermatophyta</taxon>
        <taxon>Magnoliopsida</taxon>
        <taxon>eudicotyledons</taxon>
        <taxon>Gunneridae</taxon>
        <taxon>Pentapetalae</taxon>
        <taxon>rosids</taxon>
        <taxon>fabids</taxon>
        <taxon>Rosales</taxon>
        <taxon>Rosaceae</taxon>
        <taxon>Amygdaloideae</taxon>
        <taxon>Amygdaleae</taxon>
        <taxon>Prunus</taxon>
    </lineage>
</organism>
<dbReference type="InterPro" id="IPR001005">
    <property type="entry name" value="SANT/Myb"/>
</dbReference>
<evidence type="ECO:0000256" key="1">
    <source>
        <dbReference type="ARBA" id="ARBA00004123"/>
    </source>
</evidence>
<dbReference type="Proteomes" id="UP000694861">
    <property type="component" value="Unplaced"/>
</dbReference>
<keyword evidence="4" id="KW-0539">Nucleus</keyword>
<comment type="subcellular location">
    <subcellularLocation>
        <location evidence="1">Nucleus</location>
    </subcellularLocation>
</comment>
<dbReference type="SUPFAM" id="SSF46689">
    <property type="entry name" value="Homeodomain-like"/>
    <property type="match status" value="1"/>
</dbReference>